<evidence type="ECO:0000313" key="10">
    <source>
        <dbReference type="EMBL" id="KAK4804151.1"/>
    </source>
</evidence>
<organism evidence="10 11">
    <name type="scientific">Trapa natans</name>
    <name type="common">Water chestnut</name>
    <dbReference type="NCBI Taxonomy" id="22666"/>
    <lineage>
        <taxon>Eukaryota</taxon>
        <taxon>Viridiplantae</taxon>
        <taxon>Streptophyta</taxon>
        <taxon>Embryophyta</taxon>
        <taxon>Tracheophyta</taxon>
        <taxon>Spermatophyta</taxon>
        <taxon>Magnoliopsida</taxon>
        <taxon>eudicotyledons</taxon>
        <taxon>Gunneridae</taxon>
        <taxon>Pentapetalae</taxon>
        <taxon>rosids</taxon>
        <taxon>malvids</taxon>
        <taxon>Myrtales</taxon>
        <taxon>Lythraceae</taxon>
        <taxon>Trapa</taxon>
    </lineage>
</organism>
<gene>
    <name evidence="10" type="ORF">SAY86_003968</name>
</gene>
<feature type="compositionally biased region" description="Basic and acidic residues" evidence="7">
    <location>
        <begin position="162"/>
        <end position="179"/>
    </location>
</feature>
<feature type="region of interest" description="Disordered" evidence="7">
    <location>
        <begin position="147"/>
        <end position="188"/>
    </location>
</feature>
<feature type="domain" description="Myb-like" evidence="8">
    <location>
        <begin position="64"/>
        <end position="114"/>
    </location>
</feature>
<evidence type="ECO:0000256" key="2">
    <source>
        <dbReference type="ARBA" id="ARBA00022737"/>
    </source>
</evidence>
<dbReference type="InterPro" id="IPR009057">
    <property type="entry name" value="Homeodomain-like_sf"/>
</dbReference>
<sequence>MGRGRAPCCDKSKVKRGPWSPSEDLKLISFIRRYGHDNWRALPKLAGLLRCGKSCRLRWINYLRPDVKRGNFTKEEEEAIIKLHQSLGNKWSKIASHLPGRTDNEIKNVWNTHLKKKLSESSEVEGAIDSNNQPEESKWESSLASSFSSYSSPSSPIVGTDPEYKEERNDKTDLAEPKNKLPGSCSQGSDLSNISCEFGGSVKGFQEKADPIKCFVSSEEVNKPDATIECDILKIPFEFDIDFWNMLDNLPGPTALKDAGINRILEVDPYRNAHEGGQGMDGGTQNQKWLRYLEKELGLVESPAGEDAMMNHNLVTHSLVD</sequence>
<feature type="domain" description="HTH myb-type" evidence="9">
    <location>
        <begin position="11"/>
        <end position="63"/>
    </location>
</feature>
<dbReference type="PROSITE" id="PS51294">
    <property type="entry name" value="HTH_MYB"/>
    <property type="match status" value="2"/>
</dbReference>
<dbReference type="SMART" id="SM00717">
    <property type="entry name" value="SANT"/>
    <property type="match status" value="2"/>
</dbReference>
<keyword evidence="2" id="KW-0677">Repeat</keyword>
<feature type="domain" description="HTH myb-type" evidence="9">
    <location>
        <begin position="64"/>
        <end position="118"/>
    </location>
</feature>
<evidence type="ECO:0000256" key="4">
    <source>
        <dbReference type="ARBA" id="ARBA00023125"/>
    </source>
</evidence>
<dbReference type="GO" id="GO:1990532">
    <property type="term" value="P:stress response to nickel ion"/>
    <property type="evidence" value="ECO:0007669"/>
    <property type="project" value="UniProtKB-ARBA"/>
</dbReference>
<evidence type="ECO:0000259" key="8">
    <source>
        <dbReference type="PROSITE" id="PS50090"/>
    </source>
</evidence>
<proteinExistence type="predicted"/>
<dbReference type="CDD" id="cd00167">
    <property type="entry name" value="SANT"/>
    <property type="match status" value="2"/>
</dbReference>
<dbReference type="GO" id="GO:0005634">
    <property type="term" value="C:nucleus"/>
    <property type="evidence" value="ECO:0007669"/>
    <property type="project" value="UniProtKB-SubCell"/>
</dbReference>
<evidence type="ECO:0000313" key="11">
    <source>
        <dbReference type="Proteomes" id="UP001346149"/>
    </source>
</evidence>
<keyword evidence="11" id="KW-1185">Reference proteome</keyword>
<dbReference type="EMBL" id="JAXQNO010000001">
    <property type="protein sequence ID" value="KAK4804151.1"/>
    <property type="molecule type" value="Genomic_DNA"/>
</dbReference>
<dbReference type="SUPFAM" id="SSF46689">
    <property type="entry name" value="Homeodomain-like"/>
    <property type="match status" value="1"/>
</dbReference>
<dbReference type="GO" id="GO:0009723">
    <property type="term" value="P:response to ethylene"/>
    <property type="evidence" value="ECO:0007669"/>
    <property type="project" value="UniProtKB-ARBA"/>
</dbReference>
<accession>A0AAN7RNB4</accession>
<dbReference type="Gene3D" id="1.10.10.60">
    <property type="entry name" value="Homeodomain-like"/>
    <property type="match status" value="2"/>
</dbReference>
<keyword evidence="3" id="KW-0805">Transcription regulation</keyword>
<dbReference type="Proteomes" id="UP001346149">
    <property type="component" value="Unassembled WGS sequence"/>
</dbReference>
<dbReference type="PANTHER" id="PTHR47997">
    <property type="entry name" value="MYB DOMAIN PROTEIN 55"/>
    <property type="match status" value="1"/>
</dbReference>
<evidence type="ECO:0000256" key="7">
    <source>
        <dbReference type="SAM" id="MobiDB-lite"/>
    </source>
</evidence>
<dbReference type="GO" id="GO:0010468">
    <property type="term" value="P:regulation of gene expression"/>
    <property type="evidence" value="ECO:0007669"/>
    <property type="project" value="UniProtKB-ARBA"/>
</dbReference>
<dbReference type="InterPro" id="IPR051953">
    <property type="entry name" value="Plant_SW-associated_TFs"/>
</dbReference>
<dbReference type="GO" id="GO:0003677">
    <property type="term" value="F:DNA binding"/>
    <property type="evidence" value="ECO:0007669"/>
    <property type="project" value="UniProtKB-KW"/>
</dbReference>
<evidence type="ECO:0000256" key="5">
    <source>
        <dbReference type="ARBA" id="ARBA00023163"/>
    </source>
</evidence>
<evidence type="ECO:0000256" key="6">
    <source>
        <dbReference type="ARBA" id="ARBA00023242"/>
    </source>
</evidence>
<keyword evidence="4" id="KW-0238">DNA-binding</keyword>
<keyword evidence="6" id="KW-0539">Nucleus</keyword>
<dbReference type="PANTHER" id="PTHR47997:SF75">
    <property type="entry name" value="MYB DOMAIN PROTEIN 55"/>
    <property type="match status" value="1"/>
</dbReference>
<dbReference type="PROSITE" id="PS50090">
    <property type="entry name" value="MYB_LIKE"/>
    <property type="match status" value="2"/>
</dbReference>
<dbReference type="InterPro" id="IPR001005">
    <property type="entry name" value="SANT/Myb"/>
</dbReference>
<dbReference type="InterPro" id="IPR017930">
    <property type="entry name" value="Myb_dom"/>
</dbReference>
<evidence type="ECO:0000259" key="9">
    <source>
        <dbReference type="PROSITE" id="PS51294"/>
    </source>
</evidence>
<name>A0AAN7RNB4_TRANT</name>
<comment type="subcellular location">
    <subcellularLocation>
        <location evidence="1">Nucleus</location>
    </subcellularLocation>
</comment>
<reference evidence="10 11" key="1">
    <citation type="journal article" date="2023" name="Hortic Res">
        <title>Pangenome of water caltrop reveals structural variations and asymmetric subgenome divergence after allopolyploidization.</title>
        <authorList>
            <person name="Zhang X."/>
            <person name="Chen Y."/>
            <person name="Wang L."/>
            <person name="Yuan Y."/>
            <person name="Fang M."/>
            <person name="Shi L."/>
            <person name="Lu R."/>
            <person name="Comes H.P."/>
            <person name="Ma Y."/>
            <person name="Chen Y."/>
            <person name="Huang G."/>
            <person name="Zhou Y."/>
            <person name="Zheng Z."/>
            <person name="Qiu Y."/>
        </authorList>
    </citation>
    <scope>NUCLEOTIDE SEQUENCE [LARGE SCALE GENOMIC DNA]</scope>
    <source>
        <strain evidence="10">F231</strain>
    </source>
</reference>
<protein>
    <submittedName>
        <fullName evidence="10">Uncharacterized protein</fullName>
    </submittedName>
</protein>
<feature type="domain" description="Myb-like" evidence="8">
    <location>
        <begin position="11"/>
        <end position="63"/>
    </location>
</feature>
<dbReference type="FunFam" id="1.10.10.60:FF:000310">
    <property type="entry name" value="MYB transcription factor"/>
    <property type="match status" value="1"/>
</dbReference>
<evidence type="ECO:0000256" key="3">
    <source>
        <dbReference type="ARBA" id="ARBA00023015"/>
    </source>
</evidence>
<evidence type="ECO:0000256" key="1">
    <source>
        <dbReference type="ARBA" id="ARBA00004123"/>
    </source>
</evidence>
<dbReference type="FunFam" id="1.10.10.60:FF:000015">
    <property type="entry name" value="Transcription factor RAX3"/>
    <property type="match status" value="1"/>
</dbReference>
<keyword evidence="5" id="KW-0804">Transcription</keyword>
<dbReference type="GO" id="GO:1990641">
    <property type="term" value="P:response to iron ion starvation"/>
    <property type="evidence" value="ECO:0007669"/>
    <property type="project" value="UniProtKB-ARBA"/>
</dbReference>
<dbReference type="AlphaFoldDB" id="A0AAN7RNB4"/>
<comment type="caution">
    <text evidence="10">The sequence shown here is derived from an EMBL/GenBank/DDBJ whole genome shotgun (WGS) entry which is preliminary data.</text>
</comment>
<dbReference type="Pfam" id="PF00249">
    <property type="entry name" value="Myb_DNA-binding"/>
    <property type="match status" value="2"/>
</dbReference>